<dbReference type="Pfam" id="PF13857">
    <property type="entry name" value="Ank_5"/>
    <property type="match status" value="1"/>
</dbReference>
<feature type="repeat" description="ANK" evidence="2">
    <location>
        <begin position="969"/>
        <end position="1001"/>
    </location>
</feature>
<dbReference type="GO" id="GO:0005634">
    <property type="term" value="C:nucleus"/>
    <property type="evidence" value="ECO:0007669"/>
    <property type="project" value="TreeGrafter"/>
</dbReference>
<dbReference type="EMBL" id="KV749046">
    <property type="protein sequence ID" value="OCL11420.1"/>
    <property type="molecule type" value="Genomic_DNA"/>
</dbReference>
<evidence type="ECO:0000256" key="1">
    <source>
        <dbReference type="ARBA" id="ARBA00023043"/>
    </source>
</evidence>
<gene>
    <name evidence="6" type="ORF">AOQ84DRAFT_374009</name>
</gene>
<dbReference type="InterPro" id="IPR014756">
    <property type="entry name" value="Ig_E-set"/>
</dbReference>
<feature type="compositionally biased region" description="Low complexity" evidence="3">
    <location>
        <begin position="1095"/>
        <end position="1105"/>
    </location>
</feature>
<feature type="region of interest" description="Disordered" evidence="3">
    <location>
        <begin position="1079"/>
        <end position="1121"/>
    </location>
</feature>
<feature type="compositionally biased region" description="Acidic residues" evidence="3">
    <location>
        <begin position="1106"/>
        <end position="1115"/>
    </location>
</feature>
<accession>A0A8E2JVP6</accession>
<dbReference type="InterPro" id="IPR057962">
    <property type="entry name" value="SPT23_MGA2_DBD"/>
</dbReference>
<dbReference type="GO" id="GO:0003712">
    <property type="term" value="F:transcription coregulator activity"/>
    <property type="evidence" value="ECO:0007669"/>
    <property type="project" value="TreeGrafter"/>
</dbReference>
<dbReference type="InterPro" id="IPR013783">
    <property type="entry name" value="Ig-like_fold"/>
</dbReference>
<dbReference type="InterPro" id="IPR036770">
    <property type="entry name" value="Ankyrin_rpt-contain_sf"/>
</dbReference>
<dbReference type="CDD" id="cd00102">
    <property type="entry name" value="IPT"/>
    <property type="match status" value="1"/>
</dbReference>
<protein>
    <recommendedName>
        <fullName evidence="5">IPT/TIG domain-containing protein</fullName>
    </recommendedName>
</protein>
<keyword evidence="7" id="KW-1185">Reference proteome</keyword>
<feature type="compositionally biased region" description="Polar residues" evidence="3">
    <location>
        <begin position="617"/>
        <end position="633"/>
    </location>
</feature>
<dbReference type="Pfam" id="PF25603">
    <property type="entry name" value="SPT23_MGA2_DBD"/>
    <property type="match status" value="2"/>
</dbReference>
<dbReference type="Pfam" id="PF01833">
    <property type="entry name" value="TIG"/>
    <property type="match status" value="1"/>
</dbReference>
<reference evidence="6 7" key="1">
    <citation type="journal article" date="2016" name="Nat. Commun.">
        <title>Ectomycorrhizal ecology is imprinted in the genome of the dominant symbiotic fungus Cenococcum geophilum.</title>
        <authorList>
            <consortium name="DOE Joint Genome Institute"/>
            <person name="Peter M."/>
            <person name="Kohler A."/>
            <person name="Ohm R.A."/>
            <person name="Kuo A."/>
            <person name="Krutzmann J."/>
            <person name="Morin E."/>
            <person name="Arend M."/>
            <person name="Barry K.W."/>
            <person name="Binder M."/>
            <person name="Choi C."/>
            <person name="Clum A."/>
            <person name="Copeland A."/>
            <person name="Grisel N."/>
            <person name="Haridas S."/>
            <person name="Kipfer T."/>
            <person name="LaButti K."/>
            <person name="Lindquist E."/>
            <person name="Lipzen A."/>
            <person name="Maire R."/>
            <person name="Meier B."/>
            <person name="Mihaltcheva S."/>
            <person name="Molinier V."/>
            <person name="Murat C."/>
            <person name="Poggeler S."/>
            <person name="Quandt C.A."/>
            <person name="Sperisen C."/>
            <person name="Tritt A."/>
            <person name="Tisserant E."/>
            <person name="Crous P.W."/>
            <person name="Henrissat B."/>
            <person name="Nehls U."/>
            <person name="Egli S."/>
            <person name="Spatafora J.W."/>
            <person name="Grigoriev I.V."/>
            <person name="Martin F.M."/>
        </authorList>
    </citation>
    <scope>NUCLEOTIDE SEQUENCE [LARGE SCALE GENOMIC DNA]</scope>
    <source>
        <strain evidence="6 7">CBS 207.34</strain>
    </source>
</reference>
<dbReference type="GO" id="GO:0006357">
    <property type="term" value="P:regulation of transcription by RNA polymerase II"/>
    <property type="evidence" value="ECO:0007669"/>
    <property type="project" value="TreeGrafter"/>
</dbReference>
<evidence type="ECO:0000313" key="7">
    <source>
        <dbReference type="Proteomes" id="UP000250140"/>
    </source>
</evidence>
<feature type="region of interest" description="Disordered" evidence="3">
    <location>
        <begin position="42"/>
        <end position="126"/>
    </location>
</feature>
<feature type="region of interest" description="Disordered" evidence="3">
    <location>
        <begin position="467"/>
        <end position="486"/>
    </location>
</feature>
<keyword evidence="4" id="KW-1133">Transmembrane helix</keyword>
<dbReference type="Gene3D" id="2.60.40.10">
    <property type="entry name" value="Immunoglobulins"/>
    <property type="match status" value="1"/>
</dbReference>
<dbReference type="SUPFAM" id="SSF81296">
    <property type="entry name" value="E set domains"/>
    <property type="match status" value="1"/>
</dbReference>
<dbReference type="PROSITE" id="PS50297">
    <property type="entry name" value="ANK_REP_REGION"/>
    <property type="match status" value="2"/>
</dbReference>
<dbReference type="Proteomes" id="UP000250140">
    <property type="component" value="Unassembled WGS sequence"/>
</dbReference>
<dbReference type="Gene3D" id="1.25.40.20">
    <property type="entry name" value="Ankyrin repeat-containing domain"/>
    <property type="match status" value="1"/>
</dbReference>
<feature type="transmembrane region" description="Helical" evidence="4">
    <location>
        <begin position="1329"/>
        <end position="1348"/>
    </location>
</feature>
<keyword evidence="4" id="KW-0472">Membrane</keyword>
<evidence type="ECO:0000313" key="6">
    <source>
        <dbReference type="EMBL" id="OCL11420.1"/>
    </source>
</evidence>
<dbReference type="InterPro" id="IPR002909">
    <property type="entry name" value="IPT_dom"/>
</dbReference>
<evidence type="ECO:0000256" key="2">
    <source>
        <dbReference type="PROSITE-ProRule" id="PRU00023"/>
    </source>
</evidence>
<dbReference type="InterPro" id="IPR002110">
    <property type="entry name" value="Ankyrin_rpt"/>
</dbReference>
<dbReference type="GO" id="GO:0003690">
    <property type="term" value="F:double-stranded DNA binding"/>
    <property type="evidence" value="ECO:0007669"/>
    <property type="project" value="TreeGrafter"/>
</dbReference>
<proteinExistence type="predicted"/>
<feature type="compositionally biased region" description="Basic and acidic residues" evidence="3">
    <location>
        <begin position="467"/>
        <end position="476"/>
    </location>
</feature>
<feature type="region of interest" description="Disordered" evidence="3">
    <location>
        <begin position="215"/>
        <end position="236"/>
    </location>
</feature>
<keyword evidence="4" id="KW-0812">Transmembrane</keyword>
<dbReference type="PANTHER" id="PTHR23335">
    <property type="entry name" value="CALMODULIN-BINDING TRANSCRIPTION ACTIVATOR CAMTA"/>
    <property type="match status" value="1"/>
</dbReference>
<dbReference type="SUPFAM" id="SSF48403">
    <property type="entry name" value="Ankyrin repeat"/>
    <property type="match status" value="1"/>
</dbReference>
<name>A0A8E2JVP6_9PEZI</name>
<feature type="domain" description="IPT/TIG" evidence="5">
    <location>
        <begin position="784"/>
        <end position="874"/>
    </location>
</feature>
<evidence type="ECO:0000259" key="5">
    <source>
        <dbReference type="SMART" id="SM00429"/>
    </source>
</evidence>
<organism evidence="6 7">
    <name type="scientific">Glonium stellatum</name>
    <dbReference type="NCBI Taxonomy" id="574774"/>
    <lineage>
        <taxon>Eukaryota</taxon>
        <taxon>Fungi</taxon>
        <taxon>Dikarya</taxon>
        <taxon>Ascomycota</taxon>
        <taxon>Pezizomycotina</taxon>
        <taxon>Dothideomycetes</taxon>
        <taxon>Pleosporomycetidae</taxon>
        <taxon>Gloniales</taxon>
        <taxon>Gloniaceae</taxon>
        <taxon>Glonium</taxon>
    </lineage>
</organism>
<feature type="region of interest" description="Disordered" evidence="3">
    <location>
        <begin position="604"/>
        <end position="651"/>
    </location>
</feature>
<feature type="repeat" description="ANK" evidence="2">
    <location>
        <begin position="1002"/>
        <end position="1034"/>
    </location>
</feature>
<dbReference type="OrthoDB" id="71307at2759"/>
<keyword evidence="1 2" id="KW-0040">ANK repeat</keyword>
<dbReference type="PANTHER" id="PTHR23335:SF1">
    <property type="entry name" value="CALMODULIN-BINDING TRANSCRIPTION ACTIVATOR, ISOFORM F"/>
    <property type="match status" value="1"/>
</dbReference>
<sequence>MENESWKPVVLDADIVDWGEQPFTVFDQSYATDTPFAQPEFFNDSFAQSPAPPATPIFGSDIKPTHLQTETLSHQPPVLQPRSIDEGSSASPDSSIQDSSSESSRSRKRKTSPVVAESLESSDNDPWFVNQDIKLEYGNSAHNAQLLHTEQELDSIGTHMATNFPSFSSPNSPGAFGSGPPEETITPSKLEHRRGLQHIPRAPMNVGKPTFFIGDSSRDGSPSSGPMVPSQGNSPTAFLNNQSPSPIPKDGVNIHSGWHPNPSDPVWTDSHTTGLLGLTPSPYSNAATFNDGRTQIMPSFWVMSDSNKSRVETQINMRITLYPLPPGVTTLHLPTHTISKPKLLATEKDKEKYEGKPETLELHTMLVCASAIQKPGLLDQLYRRAAGLEPMPARRPSNDSNAGSEDGNDPSHPLNGGEVRICENCMNRERKRAGRKRVKKVEDEKTWLEYEQDRVIVFNDKEYKEWEDPKPPKDGLPHPPTFFPPGSKQIDVPMRIACYCRHQGEKTGFQVIFTLKTHENRVVAQSITCAILITDDHKTQNIPGASSNTTSTDVSHVHMGQEIYESDQSMMRTAFPRPYHSTTDLQSLQQRHFPPQFINQQTIGQISGMPSHPPPNSMTSRNMSRQASPSVQVGPNKKRKPSSSAHRKIPSTLNMTRADPAIAGFASGPNSAGITGIPTSFPPTSSYILSPDTSMVQTSLAMPMPMTSTAQATSGLITPGPRTTSYENLANGAYFSAPNSAHPSRTSSPISATRSGMSAYQHQQFQASLASQLINPLNNIQDPPPAINKVVPGEGPQCGGIEVTCLGRGFYQGVEVMFGDTIATTTTFWGPSTLVCLVPPSAVPGPVRVTLRHKAEIGYSPQPVLASDYKFTYIADDERQLLEMAITALGLKSNGTRQGQFDVLRQMAAGGMGWDGSQTSGPYAGQRQHRQATGSEAMMDTEELLLAILDIIDMDESPHPPKFNLKRSNGATMLSMACSLGYTRFAAGLLARGANPDVRDNGGFTPLMMAAIHGHAQIVRRLILRGADPMTRSLRGYLAEELASSPEVIESLRKVPHHTRTRSAGAVSLRSRASSSLSVRSLWEGPSHTPISDISSEMSAGLDDSSSSEEAEESTEAAPGNVWVRSRRNSVILHPANGHAVTLQPPQEPPISPAAIFNWGNQLAAQIHQFQQNVNWNFPTFQLPPMPNLPDYQTHPMVRRISSLVPHRIPQRNDSSSSEATIVEEPGWRNYIPFSAPSPPPSYDHLYPARGEDSDVVKKLNTMAETLLDQKTVEVDTTIGEASSSVMRTKMETLDIRIGKKPLSKEKQEELREAHAQQLKKTPKDNNLWFFWLPLLIAVILLILHNFVPGWFSTLMTISSSVRSRISERIAELA</sequence>
<evidence type="ECO:0000256" key="3">
    <source>
        <dbReference type="SAM" id="MobiDB-lite"/>
    </source>
</evidence>
<dbReference type="SMART" id="SM00429">
    <property type="entry name" value="IPT"/>
    <property type="match status" value="1"/>
</dbReference>
<feature type="region of interest" description="Disordered" evidence="3">
    <location>
        <begin position="389"/>
        <end position="418"/>
    </location>
</feature>
<dbReference type="SMART" id="SM00248">
    <property type="entry name" value="ANK"/>
    <property type="match status" value="2"/>
</dbReference>
<feature type="compositionally biased region" description="Basic residues" evidence="3">
    <location>
        <begin position="636"/>
        <end position="649"/>
    </location>
</feature>
<dbReference type="PROSITE" id="PS50088">
    <property type="entry name" value="ANK_REPEAT"/>
    <property type="match status" value="2"/>
</dbReference>
<feature type="compositionally biased region" description="Low complexity" evidence="3">
    <location>
        <begin position="88"/>
        <end position="103"/>
    </location>
</feature>
<evidence type="ECO:0000256" key="4">
    <source>
        <dbReference type="SAM" id="Phobius"/>
    </source>
</evidence>